<evidence type="ECO:0000256" key="7">
    <source>
        <dbReference type="ARBA" id="ARBA00023136"/>
    </source>
</evidence>
<feature type="transmembrane region" description="Helical" evidence="8">
    <location>
        <begin position="138"/>
        <end position="159"/>
    </location>
</feature>
<evidence type="ECO:0000313" key="10">
    <source>
        <dbReference type="EMBL" id="OGK31938.1"/>
    </source>
</evidence>
<evidence type="ECO:0000259" key="9">
    <source>
        <dbReference type="Pfam" id="PF13231"/>
    </source>
</evidence>
<name>A0A1F7HL56_9BACT</name>
<evidence type="ECO:0000313" key="11">
    <source>
        <dbReference type="Proteomes" id="UP000178098"/>
    </source>
</evidence>
<keyword evidence="3" id="KW-0328">Glycosyltransferase</keyword>
<dbReference type="AlphaFoldDB" id="A0A1F7HL56"/>
<reference evidence="10 11" key="1">
    <citation type="journal article" date="2016" name="Nat. Commun.">
        <title>Thousands of microbial genomes shed light on interconnected biogeochemical processes in an aquifer system.</title>
        <authorList>
            <person name="Anantharaman K."/>
            <person name="Brown C.T."/>
            <person name="Hug L.A."/>
            <person name="Sharon I."/>
            <person name="Castelle C.J."/>
            <person name="Probst A.J."/>
            <person name="Thomas B.C."/>
            <person name="Singh A."/>
            <person name="Wilkins M.J."/>
            <person name="Karaoz U."/>
            <person name="Brodie E.L."/>
            <person name="Williams K.H."/>
            <person name="Hubbard S.S."/>
            <person name="Banfield J.F."/>
        </authorList>
    </citation>
    <scope>NUCLEOTIDE SEQUENCE [LARGE SCALE GENOMIC DNA]</scope>
</reference>
<evidence type="ECO:0000256" key="3">
    <source>
        <dbReference type="ARBA" id="ARBA00022676"/>
    </source>
</evidence>
<sequence>MKIAHRNYLIIGLLLSIQIIFVRGFVWHTASILATGANLFFVYRLLKNETKPRGEKISKHVIFLGLCILLSVALAFHFFQIKTMPHDLYGFDAARDVNQVKQVAENRTVYILFQNFSKEPLYYHLAALIYPLTHDAFLALKIVGALAGVAGSILMFYWALKEFQHVFVALVTGLLFAMSSWQLLMERYVVRPSLIPLVVIPLGYFLLKAIRYKREKDFFWVGIFTAAGFYIYTTYSIVPVIVGIFLAAYALRYKSRHALITFAVTFIFLAPMLSFIAQKPDVYFQRMLQRREEVQAARLTFTDQLSSFGKNYQHSVQGLFVKGATFPTMENTSPGQKAFDTITTLLILAGMSTGLWGISKLRNALSFLFIAMALIPTSSMSIGFDIETPNFQRMIIAFPFLMLFAGNAISVIYNGVKPKFIIAALLMVALTLSAQANFKRMFVDYPNSYPFDNLPVFTAMQFEHNKDIESAVLVLFYIDPEVVNIYMSDSRRVWYAPSSGVALYGSPAYFSEGATFAVEHPQTPLTLFYMKGEDTHTITEGRSCYEPYKLQSPYGMQVHVMRCSGKL</sequence>
<dbReference type="InterPro" id="IPR050297">
    <property type="entry name" value="LipidA_mod_glycosyltrf_83"/>
</dbReference>
<dbReference type="EMBL" id="MFZT01000004">
    <property type="protein sequence ID" value="OGK31938.1"/>
    <property type="molecule type" value="Genomic_DNA"/>
</dbReference>
<feature type="transmembrane region" description="Helical" evidence="8">
    <location>
        <begin position="58"/>
        <end position="79"/>
    </location>
</feature>
<keyword evidence="6 8" id="KW-1133">Transmembrane helix</keyword>
<evidence type="ECO:0000256" key="6">
    <source>
        <dbReference type="ARBA" id="ARBA00022989"/>
    </source>
</evidence>
<dbReference type="GO" id="GO:0016763">
    <property type="term" value="F:pentosyltransferase activity"/>
    <property type="evidence" value="ECO:0007669"/>
    <property type="project" value="TreeGrafter"/>
</dbReference>
<dbReference type="InterPro" id="IPR038731">
    <property type="entry name" value="RgtA/B/C-like"/>
</dbReference>
<keyword evidence="5 8" id="KW-0812">Transmembrane</keyword>
<dbReference type="PANTHER" id="PTHR33908">
    <property type="entry name" value="MANNOSYLTRANSFERASE YKCB-RELATED"/>
    <property type="match status" value="1"/>
</dbReference>
<accession>A0A1F7HL56</accession>
<evidence type="ECO:0000256" key="1">
    <source>
        <dbReference type="ARBA" id="ARBA00004651"/>
    </source>
</evidence>
<dbReference type="GO" id="GO:0009103">
    <property type="term" value="P:lipopolysaccharide biosynthetic process"/>
    <property type="evidence" value="ECO:0007669"/>
    <property type="project" value="UniProtKB-ARBA"/>
</dbReference>
<feature type="transmembrane region" description="Helical" evidence="8">
    <location>
        <begin position="219"/>
        <end position="251"/>
    </location>
</feature>
<feature type="transmembrane region" description="Helical" evidence="8">
    <location>
        <begin position="7"/>
        <end position="24"/>
    </location>
</feature>
<feature type="domain" description="Glycosyltransferase RgtA/B/C/D-like" evidence="9">
    <location>
        <begin position="120"/>
        <end position="274"/>
    </location>
</feature>
<evidence type="ECO:0000256" key="4">
    <source>
        <dbReference type="ARBA" id="ARBA00022679"/>
    </source>
</evidence>
<comment type="caution">
    <text evidence="10">The sequence shown here is derived from an EMBL/GenBank/DDBJ whole genome shotgun (WGS) entry which is preliminary data.</text>
</comment>
<organism evidence="10 11">
    <name type="scientific">Candidatus Roizmanbacteria bacterium RIFCSPHIGHO2_02_FULL_43_11</name>
    <dbReference type="NCBI Taxonomy" id="1802043"/>
    <lineage>
        <taxon>Bacteria</taxon>
        <taxon>Candidatus Roizmaniibacteriota</taxon>
    </lineage>
</organism>
<evidence type="ECO:0000256" key="5">
    <source>
        <dbReference type="ARBA" id="ARBA00022692"/>
    </source>
</evidence>
<feature type="transmembrane region" description="Helical" evidence="8">
    <location>
        <begin position="257"/>
        <end position="277"/>
    </location>
</feature>
<feature type="transmembrane region" description="Helical" evidence="8">
    <location>
        <begin position="420"/>
        <end position="438"/>
    </location>
</feature>
<protein>
    <recommendedName>
        <fullName evidence="9">Glycosyltransferase RgtA/B/C/D-like domain-containing protein</fullName>
    </recommendedName>
</protein>
<keyword evidence="7 8" id="KW-0472">Membrane</keyword>
<dbReference type="GO" id="GO:0005886">
    <property type="term" value="C:plasma membrane"/>
    <property type="evidence" value="ECO:0007669"/>
    <property type="project" value="UniProtKB-SubCell"/>
</dbReference>
<comment type="subcellular location">
    <subcellularLocation>
        <location evidence="1">Cell membrane</location>
        <topology evidence="1">Multi-pass membrane protein</topology>
    </subcellularLocation>
</comment>
<gene>
    <name evidence="10" type="ORF">A3D08_01650</name>
</gene>
<evidence type="ECO:0000256" key="8">
    <source>
        <dbReference type="SAM" id="Phobius"/>
    </source>
</evidence>
<dbReference type="Proteomes" id="UP000178098">
    <property type="component" value="Unassembled WGS sequence"/>
</dbReference>
<dbReference type="PANTHER" id="PTHR33908:SF11">
    <property type="entry name" value="MEMBRANE PROTEIN"/>
    <property type="match status" value="1"/>
</dbReference>
<feature type="transmembrane region" description="Helical" evidence="8">
    <location>
        <begin position="190"/>
        <end position="207"/>
    </location>
</feature>
<proteinExistence type="predicted"/>
<feature type="transmembrane region" description="Helical" evidence="8">
    <location>
        <begin position="30"/>
        <end position="46"/>
    </location>
</feature>
<dbReference type="Pfam" id="PF13231">
    <property type="entry name" value="PMT_2"/>
    <property type="match status" value="1"/>
</dbReference>
<feature type="transmembrane region" description="Helical" evidence="8">
    <location>
        <begin position="396"/>
        <end position="414"/>
    </location>
</feature>
<feature type="transmembrane region" description="Helical" evidence="8">
    <location>
        <begin position="364"/>
        <end position="384"/>
    </location>
</feature>
<keyword evidence="2" id="KW-1003">Cell membrane</keyword>
<evidence type="ECO:0000256" key="2">
    <source>
        <dbReference type="ARBA" id="ARBA00022475"/>
    </source>
</evidence>
<keyword evidence="4" id="KW-0808">Transferase</keyword>
<feature type="transmembrane region" description="Helical" evidence="8">
    <location>
        <begin position="166"/>
        <end position="184"/>
    </location>
</feature>